<protein>
    <recommendedName>
        <fullName evidence="1">ATPase domain-containing protein</fullName>
    </recommendedName>
</protein>
<dbReference type="SUPFAM" id="SSF46785">
    <property type="entry name" value="Winged helix' DNA-binding domain"/>
    <property type="match status" value="1"/>
</dbReference>
<gene>
    <name evidence="5" type="ORF">C802_03392</name>
    <name evidence="4" type="ORF">C802_03888</name>
    <name evidence="3" type="ORF">C802_04444</name>
    <name evidence="2" type="ORF">C802_04618</name>
</gene>
<evidence type="ECO:0000313" key="4">
    <source>
        <dbReference type="EMBL" id="EOS09143.1"/>
    </source>
</evidence>
<dbReference type="PANTHER" id="PTHR34704:SF1">
    <property type="entry name" value="ATPASE"/>
    <property type="match status" value="1"/>
</dbReference>
<evidence type="ECO:0000313" key="2">
    <source>
        <dbReference type="EMBL" id="EOS07427.1"/>
    </source>
</evidence>
<evidence type="ECO:0000259" key="1">
    <source>
        <dbReference type="Pfam" id="PF01637"/>
    </source>
</evidence>
<keyword evidence="6" id="KW-1185">Reference proteome</keyword>
<dbReference type="Pfam" id="PF01637">
    <property type="entry name" value="ATPase_2"/>
    <property type="match status" value="1"/>
</dbReference>
<evidence type="ECO:0000313" key="5">
    <source>
        <dbReference type="EMBL" id="EOS09839.1"/>
    </source>
</evidence>
<name>R9I0W1_9BACT</name>
<dbReference type="AlphaFoldDB" id="R9I0W1"/>
<dbReference type="GO" id="GO:0005524">
    <property type="term" value="F:ATP binding"/>
    <property type="evidence" value="ECO:0007669"/>
    <property type="project" value="InterPro"/>
</dbReference>
<dbReference type="Gene3D" id="3.40.50.300">
    <property type="entry name" value="P-loop containing nucleotide triphosphate hydrolases"/>
    <property type="match status" value="1"/>
</dbReference>
<proteinExistence type="predicted"/>
<sequence length="476" mass="56037">MEKLIGRGAERREIDRCLKSDRSELVIVYGRRRIGKTFLIEQHFNQTFDFWYVGYRRIPTKEQLRRFGKALTKFSGGTKYKLSTWFEAFDALEEYLESLPKDRKKVIFIDEMPWMDRINSNFVAALEGFWNGWAMSRGDIMLIATGSATSWMRDKLIGNKGGLHARITSQLHILPFTLGETEKYLESEGISWDRYQILQSYMILGGVPFYYSILNPELSLAQNIDELFFKPDGKLRLEFDELYTALFQYADKYIDVVRTLSGYKYGMTYSDLSKAIKTEGSQLSRIIKNLERCDFIERWSQYGNKKREEVFRLTDFYTLFYYKFIEPDNRHEEHWWSKNFDSPGVLSWMGTSFETVCLRHHRQIKQALGLTAISTETSNWHVKPNQQEQTPGAQIDMIIERADRIIHLCEIKFSVGEYIISQEYEKKLRQRMSLFQYHTKNKKSLVHTFITTYGVANGKNKSIVHSEVTMDDLFNS</sequence>
<dbReference type="PATRIC" id="fig|1235788.3.peg.3474"/>
<dbReference type="InterPro" id="IPR036390">
    <property type="entry name" value="WH_DNA-bd_sf"/>
</dbReference>
<dbReference type="STRING" id="1235788.C802_03392"/>
<dbReference type="InterPro" id="IPR027417">
    <property type="entry name" value="P-loop_NTPase"/>
</dbReference>
<dbReference type="PANTHER" id="PTHR34704">
    <property type="entry name" value="ATPASE"/>
    <property type="match status" value="1"/>
</dbReference>
<dbReference type="EMBL" id="ASSP01000021">
    <property type="protein sequence ID" value="EOS09839.1"/>
    <property type="molecule type" value="Genomic_DNA"/>
</dbReference>
<dbReference type="EMBL" id="ASSP01000035">
    <property type="protein sequence ID" value="EOS07427.1"/>
    <property type="molecule type" value="Genomic_DNA"/>
</dbReference>
<organism evidence="5 6">
    <name type="scientific">Phocaeicola sartorii</name>
    <dbReference type="NCBI Taxonomy" id="671267"/>
    <lineage>
        <taxon>Bacteria</taxon>
        <taxon>Pseudomonadati</taxon>
        <taxon>Bacteroidota</taxon>
        <taxon>Bacteroidia</taxon>
        <taxon>Bacteroidales</taxon>
        <taxon>Bacteroidaceae</taxon>
        <taxon>Phocaeicola</taxon>
    </lineage>
</organism>
<reference evidence="5 6" key="1">
    <citation type="submission" date="2013-04" db="EMBL/GenBank/DDBJ databases">
        <title>The Genome Sequence of Bacteroides massiliensis dnLKV3.</title>
        <authorList>
            <consortium name="The Broad Institute Genomics Platform"/>
            <consortium name="The Broad Institute Genome Sequencing Center for Infectious Disease"/>
            <person name="Earl A."/>
            <person name="Xavier R."/>
            <person name="Kuhn K."/>
            <person name="Stappenbeck T."/>
            <person name="Walker B."/>
            <person name="Young S."/>
            <person name="Zeng Q."/>
            <person name="Gargeya S."/>
            <person name="Fitzgerald M."/>
            <person name="Haas B."/>
            <person name="Abouelleil A."/>
            <person name="Allen A.W."/>
            <person name="Alvarado L."/>
            <person name="Arachchi H.M."/>
            <person name="Berlin A.M."/>
            <person name="Chapman S.B."/>
            <person name="Gainer-Dewar J."/>
            <person name="Goldberg J."/>
            <person name="Griggs A."/>
            <person name="Gujja S."/>
            <person name="Hansen M."/>
            <person name="Howarth C."/>
            <person name="Imamovic A."/>
            <person name="Ireland A."/>
            <person name="Larimer J."/>
            <person name="McCowan C."/>
            <person name="Murphy C."/>
            <person name="Pearson M."/>
            <person name="Poon T.W."/>
            <person name="Priest M."/>
            <person name="Roberts A."/>
            <person name="Saif S."/>
            <person name="Shea T."/>
            <person name="Sisk P."/>
            <person name="Sykes S."/>
            <person name="Wortman J."/>
            <person name="Nusbaum C."/>
            <person name="Birren B."/>
        </authorList>
    </citation>
    <scope>NUCLEOTIDE SEQUENCE [LARGE SCALE GENOMIC DNA]</scope>
    <source>
        <strain evidence="6">dnLKV3</strain>
        <strain evidence="5">DnLKV3</strain>
    </source>
</reference>
<dbReference type="SUPFAM" id="SSF52540">
    <property type="entry name" value="P-loop containing nucleoside triphosphate hydrolases"/>
    <property type="match status" value="1"/>
</dbReference>
<dbReference type="EMBL" id="ASSP01000033">
    <property type="protein sequence ID" value="EOS08076.1"/>
    <property type="molecule type" value="Genomic_DNA"/>
</dbReference>
<evidence type="ECO:0000313" key="6">
    <source>
        <dbReference type="Proteomes" id="UP000014200"/>
    </source>
</evidence>
<dbReference type="InterPro" id="IPR036388">
    <property type="entry name" value="WH-like_DNA-bd_sf"/>
</dbReference>
<dbReference type="Proteomes" id="UP000014200">
    <property type="component" value="Unassembled WGS sequence"/>
</dbReference>
<comment type="caution">
    <text evidence="5">The sequence shown here is derived from an EMBL/GenBank/DDBJ whole genome shotgun (WGS) entry which is preliminary data.</text>
</comment>
<dbReference type="HOGENOM" id="CLU_041137_2_0_10"/>
<evidence type="ECO:0000313" key="3">
    <source>
        <dbReference type="EMBL" id="EOS08076.1"/>
    </source>
</evidence>
<dbReference type="Gene3D" id="1.10.10.10">
    <property type="entry name" value="Winged helix-like DNA-binding domain superfamily/Winged helix DNA-binding domain"/>
    <property type="match status" value="1"/>
</dbReference>
<dbReference type="OrthoDB" id="9813134at2"/>
<feature type="domain" description="ATPase" evidence="1">
    <location>
        <begin position="7"/>
        <end position="178"/>
    </location>
</feature>
<dbReference type="RefSeq" id="WP_016277677.1">
    <property type="nucleotide sequence ID" value="NZ_KE159495.1"/>
</dbReference>
<dbReference type="InterPro" id="IPR011579">
    <property type="entry name" value="ATPase_dom"/>
</dbReference>
<accession>R9I0W1</accession>
<dbReference type="EMBL" id="ASSP01000024">
    <property type="protein sequence ID" value="EOS09143.1"/>
    <property type="molecule type" value="Genomic_DNA"/>
</dbReference>